<dbReference type="GO" id="GO:0008234">
    <property type="term" value="F:cysteine-type peptidase activity"/>
    <property type="evidence" value="ECO:0007669"/>
    <property type="project" value="InterPro"/>
</dbReference>
<feature type="binding site" evidence="11">
    <location>
        <position position="126"/>
    </location>
    <ligand>
        <name>Fe cation</name>
        <dbReference type="ChEBI" id="CHEBI:24875"/>
        <note>catalytic</note>
    </ligand>
</feature>
<dbReference type="Pfam" id="PF08246">
    <property type="entry name" value="Inhibitor_I29"/>
    <property type="match status" value="1"/>
</dbReference>
<evidence type="ECO:0000259" key="13">
    <source>
        <dbReference type="SMART" id="SM00848"/>
    </source>
</evidence>
<keyword evidence="15" id="KW-1185">Reference proteome</keyword>
<evidence type="ECO:0000256" key="11">
    <source>
        <dbReference type="PIRSR" id="PIRSR610300-51"/>
    </source>
</evidence>
<dbReference type="InterPro" id="IPR014710">
    <property type="entry name" value="RmlC-like_jellyroll"/>
</dbReference>
<dbReference type="GO" id="GO:0008198">
    <property type="term" value="F:ferrous iron binding"/>
    <property type="evidence" value="ECO:0007669"/>
    <property type="project" value="UniProtKB-ARBA"/>
</dbReference>
<dbReference type="EMBL" id="BLXT01007171">
    <property type="protein sequence ID" value="GFO37078.1"/>
    <property type="molecule type" value="Genomic_DNA"/>
</dbReference>
<evidence type="ECO:0000256" key="6">
    <source>
        <dbReference type="ARBA" id="ARBA00022964"/>
    </source>
</evidence>
<dbReference type="EC" id="1.13.11.20" evidence="3"/>
<feature type="cross-link" description="3'-(S-cysteinyl)-tyrosine (Cys-Tyr)" evidence="10">
    <location>
        <begin position="133"/>
        <end position="217"/>
    </location>
</feature>
<dbReference type="GO" id="GO:0017172">
    <property type="term" value="F:cysteine dioxygenase activity"/>
    <property type="evidence" value="ECO:0007669"/>
    <property type="project" value="UniProtKB-EC"/>
</dbReference>
<reference evidence="14 15" key="1">
    <citation type="journal article" date="2021" name="Elife">
        <title>Chloroplast acquisition without the gene transfer in kleptoplastic sea slugs, Plakobranchus ocellatus.</title>
        <authorList>
            <person name="Maeda T."/>
            <person name="Takahashi S."/>
            <person name="Yoshida T."/>
            <person name="Shimamura S."/>
            <person name="Takaki Y."/>
            <person name="Nagai Y."/>
            <person name="Toyoda A."/>
            <person name="Suzuki Y."/>
            <person name="Arimoto A."/>
            <person name="Ishii H."/>
            <person name="Satoh N."/>
            <person name="Nishiyama T."/>
            <person name="Hasebe M."/>
            <person name="Maruyama T."/>
            <person name="Minagawa J."/>
            <person name="Obokata J."/>
            <person name="Shigenobu S."/>
        </authorList>
    </citation>
    <scope>NUCLEOTIDE SEQUENCE [LARGE SCALE GENOMIC DNA]</scope>
</reference>
<feature type="domain" description="Peptidase C1A papain C-terminal" evidence="12">
    <location>
        <begin position="367"/>
        <end position="549"/>
    </location>
</feature>
<feature type="binding site" evidence="11">
    <location>
        <position position="128"/>
    </location>
    <ligand>
        <name>Fe cation</name>
        <dbReference type="ChEBI" id="CHEBI:24875"/>
        <note>catalytic</note>
    </ligand>
</feature>
<comment type="caution">
    <text evidence="14">The sequence shown here is derived from an EMBL/GenBank/DDBJ whole genome shotgun (WGS) entry which is preliminary data.</text>
</comment>
<dbReference type="PANTHER" id="PTHR12918:SF1">
    <property type="entry name" value="CYSTEINE DIOXYGENASE TYPE 1"/>
    <property type="match status" value="1"/>
</dbReference>
<dbReference type="FunFam" id="2.60.120.10:FF:000045">
    <property type="entry name" value="Cysteine dioxygenase 1"/>
    <property type="match status" value="1"/>
</dbReference>
<dbReference type="CDD" id="cd02248">
    <property type="entry name" value="Peptidase_C1A"/>
    <property type="match status" value="1"/>
</dbReference>
<dbReference type="InterPro" id="IPR039417">
    <property type="entry name" value="Peptidase_C1A_papain-like"/>
</dbReference>
<evidence type="ECO:0000256" key="4">
    <source>
        <dbReference type="ARBA" id="ARBA00022723"/>
    </source>
</evidence>
<dbReference type="SMART" id="SM00645">
    <property type="entry name" value="Pept_C1"/>
    <property type="match status" value="1"/>
</dbReference>
<accession>A0AAV4CYR8</accession>
<evidence type="ECO:0000256" key="8">
    <source>
        <dbReference type="ARBA" id="ARBA00023004"/>
    </source>
</evidence>
<evidence type="ECO:0000256" key="2">
    <source>
        <dbReference type="ARBA" id="ARBA00006622"/>
    </source>
</evidence>
<dbReference type="GO" id="GO:0019448">
    <property type="term" value="P:L-cysteine catabolic process"/>
    <property type="evidence" value="ECO:0007669"/>
    <property type="project" value="TreeGrafter"/>
</dbReference>
<keyword evidence="8 11" id="KW-0408">Iron</keyword>
<evidence type="ECO:0000259" key="12">
    <source>
        <dbReference type="SMART" id="SM00645"/>
    </source>
</evidence>
<feature type="binding site" evidence="11">
    <location>
        <position position="200"/>
    </location>
    <ligand>
        <name>Fe cation</name>
        <dbReference type="ChEBI" id="CHEBI:24875"/>
        <note>catalytic</note>
    </ligand>
</feature>
<dbReference type="PANTHER" id="PTHR12918">
    <property type="entry name" value="CYSTEINE DIOXYGENASE"/>
    <property type="match status" value="1"/>
</dbReference>
<dbReference type="FunFam" id="3.90.70.10:FF:000332">
    <property type="entry name" value="Cathepsin L1"/>
    <property type="match status" value="1"/>
</dbReference>
<dbReference type="Pfam" id="PF05995">
    <property type="entry name" value="CDO_I"/>
    <property type="match status" value="1"/>
</dbReference>
<dbReference type="InterPro" id="IPR000668">
    <property type="entry name" value="Peptidase_C1A_C"/>
</dbReference>
<dbReference type="Gene3D" id="3.90.70.10">
    <property type="entry name" value="Cysteine proteinases"/>
    <property type="match status" value="1"/>
</dbReference>
<keyword evidence="9" id="KW-1015">Disulfide bond</keyword>
<dbReference type="SUPFAM" id="SSF51182">
    <property type="entry name" value="RmlC-like cupins"/>
    <property type="match status" value="1"/>
</dbReference>
<evidence type="ECO:0000256" key="5">
    <source>
        <dbReference type="ARBA" id="ARBA00022784"/>
    </source>
</evidence>
<dbReference type="InterPro" id="IPR038765">
    <property type="entry name" value="Papain-like_cys_pep_sf"/>
</dbReference>
<dbReference type="CDD" id="cd10548">
    <property type="entry name" value="cupin_CDO"/>
    <property type="match status" value="1"/>
</dbReference>
<evidence type="ECO:0000256" key="7">
    <source>
        <dbReference type="ARBA" id="ARBA00023002"/>
    </source>
</evidence>
<evidence type="ECO:0000313" key="14">
    <source>
        <dbReference type="EMBL" id="GFO37078.1"/>
    </source>
</evidence>
<keyword evidence="4 11" id="KW-0479">Metal-binding</keyword>
<dbReference type="SUPFAM" id="SSF54001">
    <property type="entry name" value="Cysteine proteinases"/>
    <property type="match status" value="1"/>
</dbReference>
<comment type="pathway">
    <text evidence="1">Organosulfur biosynthesis; taurine biosynthesis; hypotaurine from L-cysteine: step 1/2.</text>
</comment>
<feature type="domain" description="Cathepsin propeptide inhibitor" evidence="13">
    <location>
        <begin position="278"/>
        <end position="338"/>
    </location>
</feature>
<protein>
    <recommendedName>
        <fullName evidence="3">cysteine dioxygenase</fullName>
        <ecNumber evidence="3">1.13.11.20</ecNumber>
    </recommendedName>
</protein>
<dbReference type="Pfam" id="PF00112">
    <property type="entry name" value="Peptidase_C1"/>
    <property type="match status" value="1"/>
</dbReference>
<sequence>MECERIDVRALENGGVDFNDEPMECCSSSSLKASHPPAKYSDPATIVPPKSLSELITRLHDIFASDDISVEYVQKLMASYKGNPREWKKFAKFDKFRYTRNLVDEGNGKFNLMILCWNEAQGSSIHSHANSHCFLKVLDGSVKEEMFCWPQKTDHTDVTANDDNSNGHDDSSKDQGMQKWAENQLLKDECGYINDDIGLHRVENPSHIDKAVTLHLYSPPFDECECFDERTGKHTTSKVTFWSKYGKRTPFMCRLSVLIVTAAVLIVPSLSIDLGTQWKEFKATYNKNYKNLEEELYRHAIWKAALDHIALHNAAYQRGEVTYYLGENEFADMRNEEFVKIMTKYQMPNETEGSGSLTSADIGGSPLPDSVDWRKYGYVTPVRKQGPCAAGYAFATVGAIEGLMYRRFKKGRSLSPQNIIDCSGNHGCLGGSVTQSYKYVISNRGIDTDEGYPYEAEYLRSCRFDRSQVGGYIKGFETIKRYDEFGLQEAVAKMGPVAVAIDASHIDFQLYKGGVYSNALCNKVVVNHAALVTGYGNCPTGAYWMVKNR</sequence>
<proteinExistence type="inferred from homology"/>
<dbReference type="AlphaFoldDB" id="A0AAV4CYR8"/>
<evidence type="ECO:0000256" key="10">
    <source>
        <dbReference type="PIRSR" id="PIRSR610300-50"/>
    </source>
</evidence>
<keyword evidence="5 10" id="KW-0883">Thioether bond</keyword>
<comment type="similarity">
    <text evidence="2">Belongs to the cysteine dioxygenase family.</text>
</comment>
<dbReference type="InterPro" id="IPR010300">
    <property type="entry name" value="CDO_1"/>
</dbReference>
<dbReference type="SMART" id="SM00848">
    <property type="entry name" value="Inhibitor_I29"/>
    <property type="match status" value="1"/>
</dbReference>
<evidence type="ECO:0000256" key="3">
    <source>
        <dbReference type="ARBA" id="ARBA00013133"/>
    </source>
</evidence>
<dbReference type="InterPro" id="IPR011051">
    <property type="entry name" value="RmlC_Cupin_sf"/>
</dbReference>
<keyword evidence="6 14" id="KW-0223">Dioxygenase</keyword>
<dbReference type="Gene3D" id="2.60.120.10">
    <property type="entry name" value="Jelly Rolls"/>
    <property type="match status" value="1"/>
</dbReference>
<name>A0AAV4CYR8_9GAST</name>
<dbReference type="Proteomes" id="UP000735302">
    <property type="component" value="Unassembled WGS sequence"/>
</dbReference>
<dbReference type="InterPro" id="IPR013201">
    <property type="entry name" value="Prot_inhib_I29"/>
</dbReference>
<evidence type="ECO:0000313" key="15">
    <source>
        <dbReference type="Proteomes" id="UP000735302"/>
    </source>
</evidence>
<evidence type="ECO:0000256" key="1">
    <source>
        <dbReference type="ARBA" id="ARBA00004759"/>
    </source>
</evidence>
<gene>
    <name evidence="14" type="ORF">PoB_006358300</name>
</gene>
<dbReference type="GO" id="GO:0006508">
    <property type="term" value="P:proteolysis"/>
    <property type="evidence" value="ECO:0007669"/>
    <property type="project" value="InterPro"/>
</dbReference>
<evidence type="ECO:0000256" key="9">
    <source>
        <dbReference type="ARBA" id="ARBA00023157"/>
    </source>
</evidence>
<keyword evidence="7" id="KW-0560">Oxidoreductase</keyword>
<organism evidence="14 15">
    <name type="scientific">Plakobranchus ocellatus</name>
    <dbReference type="NCBI Taxonomy" id="259542"/>
    <lineage>
        <taxon>Eukaryota</taxon>
        <taxon>Metazoa</taxon>
        <taxon>Spiralia</taxon>
        <taxon>Lophotrochozoa</taxon>
        <taxon>Mollusca</taxon>
        <taxon>Gastropoda</taxon>
        <taxon>Heterobranchia</taxon>
        <taxon>Euthyneura</taxon>
        <taxon>Panpulmonata</taxon>
        <taxon>Sacoglossa</taxon>
        <taxon>Placobranchoidea</taxon>
        <taxon>Plakobranchidae</taxon>
        <taxon>Plakobranchus</taxon>
    </lineage>
</organism>